<evidence type="ECO:0008006" key="3">
    <source>
        <dbReference type="Google" id="ProtNLM"/>
    </source>
</evidence>
<dbReference type="InterPro" id="IPR011333">
    <property type="entry name" value="SKP1/BTB/POZ_sf"/>
</dbReference>
<protein>
    <recommendedName>
        <fullName evidence="3">BTB domain-containing protein</fullName>
    </recommendedName>
</protein>
<sequence>MPREWLIRLGACACNWSGAGAGADVYSQTITPVPPSPPISPPSSPHPAKQLLLGIPLLSLVSTTRSRRQESRGATFESSSPEWRALEAALMASNMHVFDKAGDLTFVLQSLVLKEPRKTSSLLSYRSSKRRKFANIYMRVSSKRLMNASPVFKAMLKHCYREGNTLRATGKVEVPLPDDDPVAFALLMDTIHGTKGRAVPQMNTLFLTSLAILVDKYRLQQEIATSSNYWIDSLQGEIPKVFGPDLMHWLCISWVFRRPTEFNIVTRIAERESLGQDLDTFSPALNANLPIPQRVIDSILSRRIKAIRNCLDVIGRYIDMLQLSSPRCTSSRNESHRYTCNNVLLGSLLESSTSLGLWPPADAPYPDLNFRFVAHEVMQIRIVSFCSKMGFTNQPAGSHGVKAEMTAAIGKLKTRYSGLYLKDFG</sequence>
<dbReference type="EMBL" id="FJUX01000074">
    <property type="protein sequence ID" value="CZT05181.1"/>
    <property type="molecule type" value="Genomic_DNA"/>
</dbReference>
<organism evidence="1 2">
    <name type="scientific">Rhynchosporium agropyri</name>
    <dbReference type="NCBI Taxonomy" id="914238"/>
    <lineage>
        <taxon>Eukaryota</taxon>
        <taxon>Fungi</taxon>
        <taxon>Dikarya</taxon>
        <taxon>Ascomycota</taxon>
        <taxon>Pezizomycotina</taxon>
        <taxon>Leotiomycetes</taxon>
        <taxon>Helotiales</taxon>
        <taxon>Ploettnerulaceae</taxon>
        <taxon>Rhynchosporium</taxon>
    </lineage>
</organism>
<evidence type="ECO:0000313" key="2">
    <source>
        <dbReference type="Proteomes" id="UP000178912"/>
    </source>
</evidence>
<dbReference type="Proteomes" id="UP000178912">
    <property type="component" value="Unassembled WGS sequence"/>
</dbReference>
<evidence type="ECO:0000313" key="1">
    <source>
        <dbReference type="EMBL" id="CZT05181.1"/>
    </source>
</evidence>
<reference evidence="2" key="1">
    <citation type="submission" date="2016-03" db="EMBL/GenBank/DDBJ databases">
        <authorList>
            <person name="Guldener U."/>
        </authorList>
    </citation>
    <scope>NUCLEOTIDE SEQUENCE [LARGE SCALE GENOMIC DNA]</scope>
    <source>
        <strain evidence="2">04CH-RAC-A.6.1</strain>
    </source>
</reference>
<proteinExistence type="predicted"/>
<name>A0A1E1L3T2_9HELO</name>
<dbReference type="AlphaFoldDB" id="A0A1E1L3T2"/>
<keyword evidence="2" id="KW-1185">Reference proteome</keyword>
<accession>A0A1E1L3T2</accession>
<gene>
    <name evidence="1" type="ORF">RAG0_11385</name>
</gene>
<dbReference type="OrthoDB" id="5326346at2759"/>
<dbReference type="Gene3D" id="3.30.710.10">
    <property type="entry name" value="Potassium Channel Kv1.1, Chain A"/>
    <property type="match status" value="1"/>
</dbReference>